<reference evidence="2" key="2">
    <citation type="submission" date="2013-04" db="UniProtKB">
        <authorList>
            <consortium name="EnsemblPlants"/>
        </authorList>
    </citation>
    <scope>IDENTIFICATION</scope>
</reference>
<dbReference type="Proteomes" id="UP000006038">
    <property type="component" value="Chromosome 1"/>
</dbReference>
<reference evidence="2" key="1">
    <citation type="journal article" date="2013" name="Nat. Commun.">
        <title>Whole-genome sequencing of Oryza brachyantha reveals mechanisms underlying Oryza genome evolution.</title>
        <authorList>
            <person name="Chen J."/>
            <person name="Huang Q."/>
            <person name="Gao D."/>
            <person name="Wang J."/>
            <person name="Lang Y."/>
            <person name="Liu T."/>
            <person name="Li B."/>
            <person name="Bai Z."/>
            <person name="Luis Goicoechea J."/>
            <person name="Liang C."/>
            <person name="Chen C."/>
            <person name="Zhang W."/>
            <person name="Sun S."/>
            <person name="Liao Y."/>
            <person name="Zhang X."/>
            <person name="Yang L."/>
            <person name="Song C."/>
            <person name="Wang M."/>
            <person name="Shi J."/>
            <person name="Liu G."/>
            <person name="Liu J."/>
            <person name="Zhou H."/>
            <person name="Zhou W."/>
            <person name="Yu Q."/>
            <person name="An N."/>
            <person name="Chen Y."/>
            <person name="Cai Q."/>
            <person name="Wang B."/>
            <person name="Liu B."/>
            <person name="Min J."/>
            <person name="Huang Y."/>
            <person name="Wu H."/>
            <person name="Li Z."/>
            <person name="Zhang Y."/>
            <person name="Yin Y."/>
            <person name="Song W."/>
            <person name="Jiang J."/>
            <person name="Jackson S.A."/>
            <person name="Wing R.A."/>
            <person name="Wang J."/>
            <person name="Chen M."/>
        </authorList>
    </citation>
    <scope>NUCLEOTIDE SEQUENCE [LARGE SCALE GENOMIC DNA]</scope>
    <source>
        <strain evidence="2">cv. IRGC 101232</strain>
    </source>
</reference>
<evidence type="ECO:0000313" key="3">
    <source>
        <dbReference type="Proteomes" id="UP000006038"/>
    </source>
</evidence>
<dbReference type="AlphaFoldDB" id="J3L0Q2"/>
<protein>
    <submittedName>
        <fullName evidence="2">Uncharacterized protein</fullName>
    </submittedName>
</protein>
<dbReference type="Gramene" id="OB01G28080.1">
    <property type="protein sequence ID" value="OB01G28080.1"/>
    <property type="gene ID" value="OB01G28080"/>
</dbReference>
<keyword evidence="3" id="KW-1185">Reference proteome</keyword>
<feature type="region of interest" description="Disordered" evidence="1">
    <location>
        <begin position="93"/>
        <end position="128"/>
    </location>
</feature>
<evidence type="ECO:0000313" key="2">
    <source>
        <dbReference type="EnsemblPlants" id="OB01G28080.1"/>
    </source>
</evidence>
<dbReference type="EnsemblPlants" id="OB01G28080.1">
    <property type="protein sequence ID" value="OB01G28080.1"/>
    <property type="gene ID" value="OB01G28080"/>
</dbReference>
<organism evidence="2">
    <name type="scientific">Oryza brachyantha</name>
    <name type="common">malo sina</name>
    <dbReference type="NCBI Taxonomy" id="4533"/>
    <lineage>
        <taxon>Eukaryota</taxon>
        <taxon>Viridiplantae</taxon>
        <taxon>Streptophyta</taxon>
        <taxon>Embryophyta</taxon>
        <taxon>Tracheophyta</taxon>
        <taxon>Spermatophyta</taxon>
        <taxon>Magnoliopsida</taxon>
        <taxon>Liliopsida</taxon>
        <taxon>Poales</taxon>
        <taxon>Poaceae</taxon>
        <taxon>BOP clade</taxon>
        <taxon>Oryzoideae</taxon>
        <taxon>Oryzeae</taxon>
        <taxon>Oryzinae</taxon>
        <taxon>Oryza</taxon>
    </lineage>
</organism>
<dbReference type="HOGENOM" id="CLU_1962974_0_0_1"/>
<feature type="region of interest" description="Disordered" evidence="1">
    <location>
        <begin position="1"/>
        <end position="73"/>
    </location>
</feature>
<evidence type="ECO:0000256" key="1">
    <source>
        <dbReference type="SAM" id="MobiDB-lite"/>
    </source>
</evidence>
<proteinExistence type="predicted"/>
<sequence length="128" mass="13947">MHHDFHARPARTASCCLDTCPPAQQVQGPDARPHPPPARSSGSSTSVHPSLRLGRDDMVMPRKGRTRRGCRQAEVHPWSDGAEMEETLLTEEDTKPAARLQGGVAARRRPRRLANAGAAPDQPLIAFT</sequence>
<accession>J3L0Q2</accession>
<name>J3L0Q2_ORYBR</name>